<dbReference type="EMBL" id="MU003914">
    <property type="protein sequence ID" value="KAF2715965.1"/>
    <property type="molecule type" value="Genomic_DNA"/>
</dbReference>
<organism evidence="2 3">
    <name type="scientific">Polychaeton citri CBS 116435</name>
    <dbReference type="NCBI Taxonomy" id="1314669"/>
    <lineage>
        <taxon>Eukaryota</taxon>
        <taxon>Fungi</taxon>
        <taxon>Dikarya</taxon>
        <taxon>Ascomycota</taxon>
        <taxon>Pezizomycotina</taxon>
        <taxon>Dothideomycetes</taxon>
        <taxon>Dothideomycetidae</taxon>
        <taxon>Capnodiales</taxon>
        <taxon>Capnodiaceae</taxon>
        <taxon>Polychaeton</taxon>
    </lineage>
</organism>
<protein>
    <submittedName>
        <fullName evidence="2">Uncharacterized protein</fullName>
    </submittedName>
</protein>
<feature type="region of interest" description="Disordered" evidence="1">
    <location>
        <begin position="182"/>
        <end position="203"/>
    </location>
</feature>
<gene>
    <name evidence="2" type="ORF">K431DRAFT_289815</name>
</gene>
<feature type="region of interest" description="Disordered" evidence="1">
    <location>
        <begin position="90"/>
        <end position="126"/>
    </location>
</feature>
<feature type="compositionally biased region" description="Basic residues" evidence="1">
    <location>
        <begin position="194"/>
        <end position="203"/>
    </location>
</feature>
<evidence type="ECO:0000313" key="3">
    <source>
        <dbReference type="Proteomes" id="UP000799441"/>
    </source>
</evidence>
<accession>A0A9P4UKI4</accession>
<evidence type="ECO:0000256" key="1">
    <source>
        <dbReference type="SAM" id="MobiDB-lite"/>
    </source>
</evidence>
<comment type="caution">
    <text evidence="2">The sequence shown here is derived from an EMBL/GenBank/DDBJ whole genome shotgun (WGS) entry which is preliminary data.</text>
</comment>
<name>A0A9P4UKI4_9PEZI</name>
<dbReference type="AlphaFoldDB" id="A0A9P4UKI4"/>
<dbReference type="Proteomes" id="UP000799441">
    <property type="component" value="Unassembled WGS sequence"/>
</dbReference>
<keyword evidence="3" id="KW-1185">Reference proteome</keyword>
<proteinExistence type="predicted"/>
<evidence type="ECO:0000313" key="2">
    <source>
        <dbReference type="EMBL" id="KAF2715965.1"/>
    </source>
</evidence>
<reference evidence="2" key="1">
    <citation type="journal article" date="2020" name="Stud. Mycol.">
        <title>101 Dothideomycetes genomes: a test case for predicting lifestyles and emergence of pathogens.</title>
        <authorList>
            <person name="Haridas S."/>
            <person name="Albert R."/>
            <person name="Binder M."/>
            <person name="Bloem J."/>
            <person name="Labutti K."/>
            <person name="Salamov A."/>
            <person name="Andreopoulos B."/>
            <person name="Baker S."/>
            <person name="Barry K."/>
            <person name="Bills G."/>
            <person name="Bluhm B."/>
            <person name="Cannon C."/>
            <person name="Castanera R."/>
            <person name="Culley D."/>
            <person name="Daum C."/>
            <person name="Ezra D."/>
            <person name="Gonzalez J."/>
            <person name="Henrissat B."/>
            <person name="Kuo A."/>
            <person name="Liang C."/>
            <person name="Lipzen A."/>
            <person name="Lutzoni F."/>
            <person name="Magnuson J."/>
            <person name="Mondo S."/>
            <person name="Nolan M."/>
            <person name="Ohm R."/>
            <person name="Pangilinan J."/>
            <person name="Park H.-J."/>
            <person name="Ramirez L."/>
            <person name="Alfaro M."/>
            <person name="Sun H."/>
            <person name="Tritt A."/>
            <person name="Yoshinaga Y."/>
            <person name="Zwiers L.-H."/>
            <person name="Turgeon B."/>
            <person name="Goodwin S."/>
            <person name="Spatafora J."/>
            <person name="Crous P."/>
            <person name="Grigoriev I."/>
        </authorList>
    </citation>
    <scope>NUCLEOTIDE SEQUENCE</scope>
    <source>
        <strain evidence="2">CBS 116435</strain>
    </source>
</reference>
<sequence length="233" mass="25196">MTMTAAPETLDGSVFISPWDTFSGLAHAQICLPHRALRLSAVSIPSFSLSPPLSTLFPFPPLLTCSNISERTDVALLAFGCPNLAGLVDVSPTPCSKDKPETGKSNGAQRSGHPIRMTGALSPSVRRGVDHPVKMWQRKVGSLSRERISPIMQASRWAAYERAGPGKPQFMRSGPTANAALTSPVQAPGGGARQRAKNARPRRVGPGAWDLPWGRCLFRPRSARRYDVLTLQY</sequence>